<dbReference type="AlphaFoldDB" id="A0A5P1E9L0"/>
<name>A0A5P1E9L0_ASPOF</name>
<evidence type="ECO:0008006" key="3">
    <source>
        <dbReference type="Google" id="ProtNLM"/>
    </source>
</evidence>
<dbReference type="Gramene" id="ONK58185">
    <property type="protein sequence ID" value="ONK58185"/>
    <property type="gene ID" value="A4U43_C09F9210"/>
</dbReference>
<dbReference type="PANTHER" id="PTHR48055">
    <property type="entry name" value="LEUCINE-RICH REPEAT RECEPTOR PROTEIN KINASE EMS1"/>
    <property type="match status" value="1"/>
</dbReference>
<gene>
    <name evidence="1" type="ORF">A4U43_C09F9210</name>
</gene>
<protein>
    <recommendedName>
        <fullName evidence="3">Serine-threonine/tyrosine-protein kinase catalytic domain-containing protein</fullName>
    </recommendedName>
</protein>
<dbReference type="PANTHER" id="PTHR48055:SF2">
    <property type="entry name" value="RECEPTOR-LIKE PROTEIN KINASE 7"/>
    <property type="match status" value="1"/>
</dbReference>
<sequence length="197" mass="22120">MVIGHVWICGYDDIVFNSTIYPACLYTLMANAGYRILFVYFDGLRVEYAYTMQVTAPGNVYSYGVVLLELLTSRLPVDEQFGEGIDLVKWVHSASKRGESPEQIMDTRLSTVSFSWRKQMLADSIDVASKEAALHATQEEADNPHILFIKENDAIAMNVMGLDLLEGAIAPCKGRILATMMTRDFLWWTGSCTHLVH</sequence>
<dbReference type="Gene3D" id="1.10.510.10">
    <property type="entry name" value="Transferase(Phosphotransferase) domain 1"/>
    <property type="match status" value="1"/>
</dbReference>
<evidence type="ECO:0000313" key="1">
    <source>
        <dbReference type="EMBL" id="ONK58185.1"/>
    </source>
</evidence>
<dbReference type="InterPro" id="IPR011009">
    <property type="entry name" value="Kinase-like_dom_sf"/>
</dbReference>
<organism evidence="1 2">
    <name type="scientific">Asparagus officinalis</name>
    <name type="common">Garden asparagus</name>
    <dbReference type="NCBI Taxonomy" id="4686"/>
    <lineage>
        <taxon>Eukaryota</taxon>
        <taxon>Viridiplantae</taxon>
        <taxon>Streptophyta</taxon>
        <taxon>Embryophyta</taxon>
        <taxon>Tracheophyta</taxon>
        <taxon>Spermatophyta</taxon>
        <taxon>Magnoliopsida</taxon>
        <taxon>Liliopsida</taxon>
        <taxon>Asparagales</taxon>
        <taxon>Asparagaceae</taxon>
        <taxon>Asparagoideae</taxon>
        <taxon>Asparagus</taxon>
    </lineage>
</organism>
<dbReference type="GO" id="GO:0016020">
    <property type="term" value="C:membrane"/>
    <property type="evidence" value="ECO:0007669"/>
    <property type="project" value="TreeGrafter"/>
</dbReference>
<dbReference type="Proteomes" id="UP000243459">
    <property type="component" value="Chromosome 9"/>
</dbReference>
<evidence type="ECO:0000313" key="2">
    <source>
        <dbReference type="Proteomes" id="UP000243459"/>
    </source>
</evidence>
<proteinExistence type="predicted"/>
<reference evidence="2" key="1">
    <citation type="journal article" date="2017" name="Nat. Commun.">
        <title>The asparagus genome sheds light on the origin and evolution of a young Y chromosome.</title>
        <authorList>
            <person name="Harkess A."/>
            <person name="Zhou J."/>
            <person name="Xu C."/>
            <person name="Bowers J.E."/>
            <person name="Van der Hulst R."/>
            <person name="Ayyampalayam S."/>
            <person name="Mercati F."/>
            <person name="Riccardi P."/>
            <person name="McKain M.R."/>
            <person name="Kakrana A."/>
            <person name="Tang H."/>
            <person name="Ray J."/>
            <person name="Groenendijk J."/>
            <person name="Arikit S."/>
            <person name="Mathioni S.M."/>
            <person name="Nakano M."/>
            <person name="Shan H."/>
            <person name="Telgmann-Rauber A."/>
            <person name="Kanno A."/>
            <person name="Yue Z."/>
            <person name="Chen H."/>
            <person name="Li W."/>
            <person name="Chen Y."/>
            <person name="Xu X."/>
            <person name="Zhang Y."/>
            <person name="Luo S."/>
            <person name="Chen H."/>
            <person name="Gao J."/>
            <person name="Mao Z."/>
            <person name="Pires J.C."/>
            <person name="Luo M."/>
            <person name="Kudrna D."/>
            <person name="Wing R.A."/>
            <person name="Meyers B.C."/>
            <person name="Yi K."/>
            <person name="Kong H."/>
            <person name="Lavrijsen P."/>
            <person name="Sunseri F."/>
            <person name="Falavigna A."/>
            <person name="Ye Y."/>
            <person name="Leebens-Mack J.H."/>
            <person name="Chen G."/>
        </authorList>
    </citation>
    <scope>NUCLEOTIDE SEQUENCE [LARGE SCALE GENOMIC DNA]</scope>
    <source>
        <strain evidence="2">cv. DH0086</strain>
    </source>
</reference>
<dbReference type="EMBL" id="CM007389">
    <property type="protein sequence ID" value="ONK58185.1"/>
    <property type="molecule type" value="Genomic_DNA"/>
</dbReference>
<dbReference type="InterPro" id="IPR051564">
    <property type="entry name" value="LRR_receptor-like_kinase"/>
</dbReference>
<keyword evidence="2" id="KW-1185">Reference proteome</keyword>
<accession>A0A5P1E9L0</accession>
<dbReference type="SUPFAM" id="SSF56112">
    <property type="entry name" value="Protein kinase-like (PK-like)"/>
    <property type="match status" value="1"/>
</dbReference>